<dbReference type="PANTHER" id="PTHR19879:SF9">
    <property type="entry name" value="TRANSCRIPTION INITIATION FACTOR TFIID SUBUNIT 5"/>
    <property type="match status" value="1"/>
</dbReference>
<evidence type="ECO:0000313" key="6">
    <source>
        <dbReference type="EMBL" id="QDV38416.1"/>
    </source>
</evidence>
<protein>
    <submittedName>
        <fullName evidence="6">WD domain, G-beta repeat</fullName>
    </submittedName>
</protein>
<evidence type="ECO:0000256" key="3">
    <source>
        <dbReference type="PROSITE-ProRule" id="PRU00221"/>
    </source>
</evidence>
<evidence type="ECO:0000256" key="4">
    <source>
        <dbReference type="SAM" id="MobiDB-lite"/>
    </source>
</evidence>
<gene>
    <name evidence="6" type="ORF">ElP_63710</name>
</gene>
<dbReference type="KEGG" id="tpla:ElP_63710"/>
<feature type="repeat" description="WD" evidence="3">
    <location>
        <begin position="150"/>
        <end position="183"/>
    </location>
</feature>
<dbReference type="PANTHER" id="PTHR19879">
    <property type="entry name" value="TRANSCRIPTION INITIATION FACTOR TFIID"/>
    <property type="match status" value="1"/>
</dbReference>
<dbReference type="InterPro" id="IPR001680">
    <property type="entry name" value="WD40_rpt"/>
</dbReference>
<dbReference type="PROSITE" id="PS00678">
    <property type="entry name" value="WD_REPEATS_1"/>
    <property type="match status" value="1"/>
</dbReference>
<name>A0A518HCN7_9BACT</name>
<dbReference type="PROSITE" id="PS50082">
    <property type="entry name" value="WD_REPEATS_2"/>
    <property type="match status" value="3"/>
</dbReference>
<accession>A0A518HCN7</accession>
<keyword evidence="2" id="KW-0677">Repeat</keyword>
<dbReference type="RefSeq" id="WP_197446512.1">
    <property type="nucleotide sequence ID" value="NZ_CP036426.1"/>
</dbReference>
<keyword evidence="7" id="KW-1185">Reference proteome</keyword>
<keyword evidence="5" id="KW-0472">Membrane</keyword>
<feature type="repeat" description="WD" evidence="3">
    <location>
        <begin position="235"/>
        <end position="268"/>
    </location>
</feature>
<dbReference type="SMART" id="SM00320">
    <property type="entry name" value="WD40"/>
    <property type="match status" value="6"/>
</dbReference>
<evidence type="ECO:0000256" key="1">
    <source>
        <dbReference type="ARBA" id="ARBA00022574"/>
    </source>
</evidence>
<evidence type="ECO:0000313" key="7">
    <source>
        <dbReference type="Proteomes" id="UP000317835"/>
    </source>
</evidence>
<dbReference type="AlphaFoldDB" id="A0A518HCN7"/>
<dbReference type="EMBL" id="CP036426">
    <property type="protein sequence ID" value="QDV38416.1"/>
    <property type="molecule type" value="Genomic_DNA"/>
</dbReference>
<feature type="region of interest" description="Disordered" evidence="4">
    <location>
        <begin position="1"/>
        <end position="26"/>
    </location>
</feature>
<feature type="transmembrane region" description="Helical" evidence="5">
    <location>
        <begin position="29"/>
        <end position="53"/>
    </location>
</feature>
<dbReference type="PROSITE" id="PS50294">
    <property type="entry name" value="WD_REPEATS_REGION"/>
    <property type="match status" value="1"/>
</dbReference>
<feature type="compositionally biased region" description="Basic and acidic residues" evidence="4">
    <location>
        <begin position="1"/>
        <end position="13"/>
    </location>
</feature>
<feature type="repeat" description="WD" evidence="3">
    <location>
        <begin position="288"/>
        <end position="319"/>
    </location>
</feature>
<proteinExistence type="predicted"/>
<evidence type="ECO:0000256" key="5">
    <source>
        <dbReference type="SAM" id="Phobius"/>
    </source>
</evidence>
<reference evidence="6 7" key="1">
    <citation type="submission" date="2019-02" db="EMBL/GenBank/DDBJ databases">
        <title>Deep-cultivation of Planctomycetes and their phenomic and genomic characterization uncovers novel biology.</title>
        <authorList>
            <person name="Wiegand S."/>
            <person name="Jogler M."/>
            <person name="Boedeker C."/>
            <person name="Pinto D."/>
            <person name="Vollmers J."/>
            <person name="Rivas-Marin E."/>
            <person name="Kohn T."/>
            <person name="Peeters S.H."/>
            <person name="Heuer A."/>
            <person name="Rast P."/>
            <person name="Oberbeckmann S."/>
            <person name="Bunk B."/>
            <person name="Jeske O."/>
            <person name="Meyerdierks A."/>
            <person name="Storesund J.E."/>
            <person name="Kallscheuer N."/>
            <person name="Luecker S."/>
            <person name="Lage O.M."/>
            <person name="Pohl T."/>
            <person name="Merkel B.J."/>
            <person name="Hornburger P."/>
            <person name="Mueller R.-W."/>
            <person name="Bruemmer F."/>
            <person name="Labrenz M."/>
            <person name="Spormann A.M."/>
            <person name="Op den Camp H."/>
            <person name="Overmann J."/>
            <person name="Amann R."/>
            <person name="Jetten M.S.M."/>
            <person name="Mascher T."/>
            <person name="Medema M.H."/>
            <person name="Devos D.P."/>
            <person name="Kaster A.-K."/>
            <person name="Ovreas L."/>
            <person name="Rohde M."/>
            <person name="Galperin M.Y."/>
            <person name="Jogler C."/>
        </authorList>
    </citation>
    <scope>NUCLEOTIDE SEQUENCE [LARGE SCALE GENOMIC DNA]</scope>
    <source>
        <strain evidence="6 7">ElP</strain>
    </source>
</reference>
<dbReference type="Pfam" id="PF00400">
    <property type="entry name" value="WD40"/>
    <property type="match status" value="4"/>
</dbReference>
<dbReference type="Proteomes" id="UP000317835">
    <property type="component" value="Chromosome"/>
</dbReference>
<keyword evidence="1 3" id="KW-0853">WD repeat</keyword>
<sequence length="356" mass="37129">MSSANRRIERSGRPEAASSSARPGTIGRVGGGITCPGLVVVGLLAAALAVPLADQPKEGVSRIELPSGSLVSDLGFSPDGSRIYSDHKGLGPTIVGVGEEGGLSRGPSTGDITCTRMAVDPTGRSVVIALSDNTLRVLDPETLEVRDALTGHDESRVMDLRFSADGETLASIDSDGVVRVWTIPLARLDREFRARGRLASCALSPDGSRIALGGQDGSVSVYDVAGREELERWDAHGPGGVVMDMKFTPDGRTLVSLGLDCCLRVWDLGGRPAPIRTIAFPGGMSPCLAIAPDGLTMATGHLDGRVRLWDPSTGELLGDRPVDTLNALSLCYAPDGRRLAVATGSTVTLLDLDEPA</sequence>
<dbReference type="Gene3D" id="2.130.10.10">
    <property type="entry name" value="YVTN repeat-like/Quinoprotein amine dehydrogenase"/>
    <property type="match status" value="2"/>
</dbReference>
<dbReference type="InterPro" id="IPR019775">
    <property type="entry name" value="WD40_repeat_CS"/>
</dbReference>
<organism evidence="6 7">
    <name type="scientific">Tautonia plasticadhaerens</name>
    <dbReference type="NCBI Taxonomy" id="2527974"/>
    <lineage>
        <taxon>Bacteria</taxon>
        <taxon>Pseudomonadati</taxon>
        <taxon>Planctomycetota</taxon>
        <taxon>Planctomycetia</taxon>
        <taxon>Isosphaerales</taxon>
        <taxon>Isosphaeraceae</taxon>
        <taxon>Tautonia</taxon>
    </lineage>
</organism>
<dbReference type="InterPro" id="IPR036322">
    <property type="entry name" value="WD40_repeat_dom_sf"/>
</dbReference>
<evidence type="ECO:0000256" key="2">
    <source>
        <dbReference type="ARBA" id="ARBA00022737"/>
    </source>
</evidence>
<dbReference type="InterPro" id="IPR015943">
    <property type="entry name" value="WD40/YVTN_repeat-like_dom_sf"/>
</dbReference>
<keyword evidence="5" id="KW-0812">Transmembrane</keyword>
<keyword evidence="5" id="KW-1133">Transmembrane helix</keyword>
<dbReference type="SUPFAM" id="SSF50978">
    <property type="entry name" value="WD40 repeat-like"/>
    <property type="match status" value="1"/>
</dbReference>